<dbReference type="GO" id="GO:0030272">
    <property type="term" value="F:5-formyltetrahydrofolate cyclo-ligase activity"/>
    <property type="evidence" value="ECO:0007669"/>
    <property type="project" value="UniProtKB-EC"/>
</dbReference>
<name>A0ABT3FQK5_9BACT</name>
<dbReference type="InterPro" id="IPR024185">
    <property type="entry name" value="FTHF_cligase-like_sf"/>
</dbReference>
<organism evidence="5 6">
    <name type="scientific">Luteolibacter flavescens</name>
    <dbReference type="NCBI Taxonomy" id="1859460"/>
    <lineage>
        <taxon>Bacteria</taxon>
        <taxon>Pseudomonadati</taxon>
        <taxon>Verrucomicrobiota</taxon>
        <taxon>Verrucomicrobiia</taxon>
        <taxon>Verrucomicrobiales</taxon>
        <taxon>Verrucomicrobiaceae</taxon>
        <taxon>Luteolibacter</taxon>
    </lineage>
</organism>
<dbReference type="PANTHER" id="PTHR23407:SF1">
    <property type="entry name" value="5-FORMYLTETRAHYDROFOLATE CYCLO-LIGASE"/>
    <property type="match status" value="1"/>
</dbReference>
<keyword evidence="4" id="KW-0460">Magnesium</keyword>
<evidence type="ECO:0000313" key="6">
    <source>
        <dbReference type="Proteomes" id="UP001207930"/>
    </source>
</evidence>
<dbReference type="Proteomes" id="UP001207930">
    <property type="component" value="Unassembled WGS sequence"/>
</dbReference>
<dbReference type="RefSeq" id="WP_264501699.1">
    <property type="nucleotide sequence ID" value="NZ_JAPDDS010000007.1"/>
</dbReference>
<dbReference type="InterPro" id="IPR002698">
    <property type="entry name" value="FTHF_cligase"/>
</dbReference>
<keyword evidence="6" id="KW-1185">Reference proteome</keyword>
<evidence type="ECO:0000256" key="1">
    <source>
        <dbReference type="ARBA" id="ARBA00010638"/>
    </source>
</evidence>
<dbReference type="PIRSF" id="PIRSF006806">
    <property type="entry name" value="FTHF_cligase"/>
    <property type="match status" value="1"/>
</dbReference>
<dbReference type="PANTHER" id="PTHR23407">
    <property type="entry name" value="ATPASE INHIBITOR/5-FORMYLTETRAHYDROFOLATE CYCLO-LIGASE"/>
    <property type="match status" value="1"/>
</dbReference>
<reference evidence="5 6" key="1">
    <citation type="submission" date="2022-10" db="EMBL/GenBank/DDBJ databases">
        <title>Luteolibacter flavescens strain MCCC 1K03193, whole genome shotgun sequencing project.</title>
        <authorList>
            <person name="Zhao G."/>
            <person name="Shen L."/>
        </authorList>
    </citation>
    <scope>NUCLEOTIDE SEQUENCE [LARGE SCALE GENOMIC DNA]</scope>
    <source>
        <strain evidence="5 6">MCCC 1K03193</strain>
    </source>
</reference>
<dbReference type="Pfam" id="PF01812">
    <property type="entry name" value="5-FTHF_cyc-lig"/>
    <property type="match status" value="1"/>
</dbReference>
<dbReference type="EMBL" id="JAPDDS010000007">
    <property type="protein sequence ID" value="MCW1885742.1"/>
    <property type="molecule type" value="Genomic_DNA"/>
</dbReference>
<comment type="caution">
    <text evidence="5">The sequence shown here is derived from an EMBL/GenBank/DDBJ whole genome shotgun (WGS) entry which is preliminary data.</text>
</comment>
<accession>A0ABT3FQK5</accession>
<evidence type="ECO:0000313" key="5">
    <source>
        <dbReference type="EMBL" id="MCW1885742.1"/>
    </source>
</evidence>
<evidence type="ECO:0000256" key="3">
    <source>
        <dbReference type="ARBA" id="ARBA00022840"/>
    </source>
</evidence>
<dbReference type="NCBIfam" id="TIGR02727">
    <property type="entry name" value="MTHFS_bact"/>
    <property type="match status" value="1"/>
</dbReference>
<keyword evidence="4" id="KW-0479">Metal-binding</keyword>
<dbReference type="SUPFAM" id="SSF100950">
    <property type="entry name" value="NagB/RpiA/CoA transferase-like"/>
    <property type="match status" value="1"/>
</dbReference>
<protein>
    <recommendedName>
        <fullName evidence="4">5-formyltetrahydrofolate cyclo-ligase</fullName>
        <ecNumber evidence="4">6.3.3.2</ecNumber>
    </recommendedName>
</protein>
<keyword evidence="2 4" id="KW-0547">Nucleotide-binding</keyword>
<evidence type="ECO:0000256" key="4">
    <source>
        <dbReference type="RuleBase" id="RU361279"/>
    </source>
</evidence>
<comment type="cofactor">
    <cofactor evidence="4">
        <name>Mg(2+)</name>
        <dbReference type="ChEBI" id="CHEBI:18420"/>
    </cofactor>
</comment>
<keyword evidence="5" id="KW-0436">Ligase</keyword>
<comment type="similarity">
    <text evidence="1 4">Belongs to the 5-formyltetrahydrofolate cyclo-ligase family.</text>
</comment>
<dbReference type="EC" id="6.3.3.2" evidence="4"/>
<sequence length="192" mass="21217">MQETTPAKSALRRVLRANRPELDAQLGQSAAIRGHLAHWLALHPAKTIAAFVAIPGEVFLLPLIAELQDRRWVLPRIEGETMKFHLVDAAMPRLHPGPFGLAEPMHDSPVVPIDEIELFLCPGMAFTRSGKRIGRGKGYYDRALAGSRSESLRAGVCFREQVLPELPTDPHDLPMHFLATPDGVHDCSERPA</sequence>
<dbReference type="InterPro" id="IPR037171">
    <property type="entry name" value="NagB/RpiA_transferase-like"/>
</dbReference>
<comment type="catalytic activity">
    <reaction evidence="4">
        <text>(6S)-5-formyl-5,6,7,8-tetrahydrofolate + ATP = (6R)-5,10-methenyltetrahydrofolate + ADP + phosphate</text>
        <dbReference type="Rhea" id="RHEA:10488"/>
        <dbReference type="ChEBI" id="CHEBI:30616"/>
        <dbReference type="ChEBI" id="CHEBI:43474"/>
        <dbReference type="ChEBI" id="CHEBI:57455"/>
        <dbReference type="ChEBI" id="CHEBI:57457"/>
        <dbReference type="ChEBI" id="CHEBI:456216"/>
        <dbReference type="EC" id="6.3.3.2"/>
    </reaction>
</comment>
<keyword evidence="3 4" id="KW-0067">ATP-binding</keyword>
<evidence type="ECO:0000256" key="2">
    <source>
        <dbReference type="ARBA" id="ARBA00022741"/>
    </source>
</evidence>
<dbReference type="Gene3D" id="3.40.50.10420">
    <property type="entry name" value="NagB/RpiA/CoA transferase-like"/>
    <property type="match status" value="1"/>
</dbReference>
<gene>
    <name evidence="5" type="ORF">OKA04_13460</name>
</gene>
<proteinExistence type="inferred from homology"/>